<comment type="subunit">
    <text evidence="5 6">The basal body constitutes a major portion of the flagellar organelle and consists of four rings (L,P,S, and M) mounted on a central rod. The rod consists of about 26 subunits of FlgG in the distal portion, and FlgB, FlgC and FlgF are thought to build up the proximal portion of the rod with about 6 subunits each.</text>
</comment>
<evidence type="ECO:0000256" key="7">
    <source>
        <dbReference type="SAM" id="MobiDB-lite"/>
    </source>
</evidence>
<dbReference type="GO" id="GO:0071978">
    <property type="term" value="P:bacterial-type flagellum-dependent swarming motility"/>
    <property type="evidence" value="ECO:0007669"/>
    <property type="project" value="TreeGrafter"/>
</dbReference>
<dbReference type="InterPro" id="IPR010930">
    <property type="entry name" value="Flg_bb/hook_C_dom"/>
</dbReference>
<evidence type="ECO:0000256" key="5">
    <source>
        <dbReference type="ARBA" id="ARBA00025933"/>
    </source>
</evidence>
<sequence length="161" mass="18074">MDRLFSTFQTASNALAIQRQRVQIASENLANANTTRTESGKAYRPKTLQIERAENSVFGETLRSRLQLKTSSGLHMGSSDAPLRGEGPQSAAPEALEVSQARYRYEYDPSHPDADENGMVEYPDVDMVEEMTRLVSANRLYEANLSVIESEKEIIKRSFEI</sequence>
<keyword evidence="4 6" id="KW-0975">Bacterial flagellum</keyword>
<evidence type="ECO:0000313" key="11">
    <source>
        <dbReference type="Proteomes" id="UP000245533"/>
    </source>
</evidence>
<keyword evidence="10" id="KW-0966">Cell projection</keyword>
<dbReference type="Pfam" id="PF00460">
    <property type="entry name" value="Flg_bb_rod"/>
    <property type="match status" value="1"/>
</dbReference>
<dbReference type="InterPro" id="IPR001444">
    <property type="entry name" value="Flag_bb_rod_N"/>
</dbReference>
<comment type="subcellular location">
    <subcellularLocation>
        <location evidence="1 6">Bacterial flagellum basal body</location>
    </subcellularLocation>
</comment>
<dbReference type="PANTHER" id="PTHR30435:SF2">
    <property type="entry name" value="FLAGELLAR BASAL-BODY ROD PROTEIN FLGC"/>
    <property type="match status" value="1"/>
</dbReference>
<reference evidence="10 11" key="1">
    <citation type="submission" date="2018-05" db="EMBL/GenBank/DDBJ databases">
        <title>Rhodohalobacter halophilus gen. nov., sp. nov., a moderately halophilic member of the family Balneolaceae.</title>
        <authorList>
            <person name="Liu Z.-W."/>
        </authorList>
    </citation>
    <scope>NUCLEOTIDE SEQUENCE [LARGE SCALE GENOMIC DNA]</scope>
    <source>
        <strain evidence="10 11">8A47</strain>
    </source>
</reference>
<dbReference type="Proteomes" id="UP000245533">
    <property type="component" value="Unassembled WGS sequence"/>
</dbReference>
<organism evidence="10 11">
    <name type="scientific">Rhodohalobacter mucosus</name>
    <dbReference type="NCBI Taxonomy" id="2079485"/>
    <lineage>
        <taxon>Bacteria</taxon>
        <taxon>Pseudomonadati</taxon>
        <taxon>Balneolota</taxon>
        <taxon>Balneolia</taxon>
        <taxon>Balneolales</taxon>
        <taxon>Balneolaceae</taxon>
        <taxon>Rhodohalobacter</taxon>
    </lineage>
</organism>
<feature type="domain" description="Flagellar basal body rod protein N-terminal" evidence="8">
    <location>
        <begin position="8"/>
        <end position="36"/>
    </location>
</feature>
<keyword evidence="10" id="KW-0969">Cilium</keyword>
<keyword evidence="11" id="KW-1185">Reference proteome</keyword>
<comment type="similarity">
    <text evidence="2">Belongs to the flagella basal body rod proteins family.</text>
</comment>
<keyword evidence="10" id="KW-0282">Flagellum</keyword>
<dbReference type="OrthoDB" id="9794148at2"/>
<evidence type="ECO:0000256" key="3">
    <source>
        <dbReference type="ARBA" id="ARBA00017941"/>
    </source>
</evidence>
<protein>
    <recommendedName>
        <fullName evidence="3 6">Flagellar basal-body rod protein FlgC</fullName>
    </recommendedName>
</protein>
<accession>A0A316TPP2</accession>
<feature type="region of interest" description="Disordered" evidence="7">
    <location>
        <begin position="69"/>
        <end position="92"/>
    </location>
</feature>
<dbReference type="RefSeq" id="WP_109648077.1">
    <property type="nucleotide sequence ID" value="NZ_QGGB01000011.1"/>
</dbReference>
<comment type="caution">
    <text evidence="10">The sequence shown here is derived from an EMBL/GenBank/DDBJ whole genome shotgun (WGS) entry which is preliminary data.</text>
</comment>
<dbReference type="InterPro" id="IPR006299">
    <property type="entry name" value="FlgC"/>
</dbReference>
<dbReference type="InterPro" id="IPR019776">
    <property type="entry name" value="Flagellar_basal_body_rod_CS"/>
</dbReference>
<evidence type="ECO:0000256" key="6">
    <source>
        <dbReference type="RuleBase" id="RU362062"/>
    </source>
</evidence>
<evidence type="ECO:0000259" key="8">
    <source>
        <dbReference type="Pfam" id="PF00460"/>
    </source>
</evidence>
<proteinExistence type="inferred from homology"/>
<dbReference type="AlphaFoldDB" id="A0A316TPP2"/>
<dbReference type="GO" id="GO:0030694">
    <property type="term" value="C:bacterial-type flagellum basal body, rod"/>
    <property type="evidence" value="ECO:0007669"/>
    <property type="project" value="UniProtKB-UniRule"/>
</dbReference>
<dbReference type="NCBIfam" id="TIGR01395">
    <property type="entry name" value="FlgC"/>
    <property type="match status" value="1"/>
</dbReference>
<evidence type="ECO:0000259" key="9">
    <source>
        <dbReference type="Pfam" id="PF06429"/>
    </source>
</evidence>
<evidence type="ECO:0000256" key="4">
    <source>
        <dbReference type="ARBA" id="ARBA00023143"/>
    </source>
</evidence>
<dbReference type="PANTHER" id="PTHR30435">
    <property type="entry name" value="FLAGELLAR PROTEIN"/>
    <property type="match status" value="1"/>
</dbReference>
<feature type="domain" description="Flagellar basal-body/hook protein C-terminal" evidence="9">
    <location>
        <begin position="117"/>
        <end position="157"/>
    </location>
</feature>
<evidence type="ECO:0000256" key="1">
    <source>
        <dbReference type="ARBA" id="ARBA00004117"/>
    </source>
</evidence>
<evidence type="ECO:0000313" key="10">
    <source>
        <dbReference type="EMBL" id="PWN05169.1"/>
    </source>
</evidence>
<dbReference type="EMBL" id="QGGB01000011">
    <property type="protein sequence ID" value="PWN05169.1"/>
    <property type="molecule type" value="Genomic_DNA"/>
</dbReference>
<name>A0A316TPP2_9BACT</name>
<evidence type="ECO:0000256" key="2">
    <source>
        <dbReference type="ARBA" id="ARBA00009677"/>
    </source>
</evidence>
<dbReference type="Pfam" id="PF06429">
    <property type="entry name" value="Flg_bbr_C"/>
    <property type="match status" value="1"/>
</dbReference>
<dbReference type="PROSITE" id="PS00588">
    <property type="entry name" value="FLAGELLA_BB_ROD"/>
    <property type="match status" value="1"/>
</dbReference>
<gene>
    <name evidence="10" type="primary">flgC</name>
    <name evidence="10" type="ORF">DDZ15_15710</name>
</gene>